<gene>
    <name evidence="1" type="ORF">BJ508DRAFT_359488</name>
</gene>
<evidence type="ECO:0000313" key="1">
    <source>
        <dbReference type="EMBL" id="RPA84773.1"/>
    </source>
</evidence>
<evidence type="ECO:0000313" key="2">
    <source>
        <dbReference type="Proteomes" id="UP000275078"/>
    </source>
</evidence>
<dbReference type="AlphaFoldDB" id="A0A3N4IF59"/>
<dbReference type="EMBL" id="ML119657">
    <property type="protein sequence ID" value="RPA84773.1"/>
    <property type="molecule type" value="Genomic_DNA"/>
</dbReference>
<accession>A0A3N4IF59</accession>
<reference evidence="1 2" key="1">
    <citation type="journal article" date="2018" name="Nat. Ecol. Evol.">
        <title>Pezizomycetes genomes reveal the molecular basis of ectomycorrhizal truffle lifestyle.</title>
        <authorList>
            <person name="Murat C."/>
            <person name="Payen T."/>
            <person name="Noel B."/>
            <person name="Kuo A."/>
            <person name="Morin E."/>
            <person name="Chen J."/>
            <person name="Kohler A."/>
            <person name="Krizsan K."/>
            <person name="Balestrini R."/>
            <person name="Da Silva C."/>
            <person name="Montanini B."/>
            <person name="Hainaut M."/>
            <person name="Levati E."/>
            <person name="Barry K.W."/>
            <person name="Belfiori B."/>
            <person name="Cichocki N."/>
            <person name="Clum A."/>
            <person name="Dockter R.B."/>
            <person name="Fauchery L."/>
            <person name="Guy J."/>
            <person name="Iotti M."/>
            <person name="Le Tacon F."/>
            <person name="Lindquist E.A."/>
            <person name="Lipzen A."/>
            <person name="Malagnac F."/>
            <person name="Mello A."/>
            <person name="Molinier V."/>
            <person name="Miyauchi S."/>
            <person name="Poulain J."/>
            <person name="Riccioni C."/>
            <person name="Rubini A."/>
            <person name="Sitrit Y."/>
            <person name="Splivallo R."/>
            <person name="Traeger S."/>
            <person name="Wang M."/>
            <person name="Zifcakova L."/>
            <person name="Wipf D."/>
            <person name="Zambonelli A."/>
            <person name="Paolocci F."/>
            <person name="Nowrousian M."/>
            <person name="Ottonello S."/>
            <person name="Baldrian P."/>
            <person name="Spatafora J.W."/>
            <person name="Henrissat B."/>
            <person name="Nagy L.G."/>
            <person name="Aury J.M."/>
            <person name="Wincker P."/>
            <person name="Grigoriev I.V."/>
            <person name="Bonfante P."/>
            <person name="Martin F.M."/>
        </authorList>
    </citation>
    <scope>NUCLEOTIDE SEQUENCE [LARGE SCALE GENOMIC DNA]</scope>
    <source>
        <strain evidence="1 2">RN42</strain>
    </source>
</reference>
<dbReference type="Proteomes" id="UP000275078">
    <property type="component" value="Unassembled WGS sequence"/>
</dbReference>
<organism evidence="1 2">
    <name type="scientific">Ascobolus immersus RN42</name>
    <dbReference type="NCBI Taxonomy" id="1160509"/>
    <lineage>
        <taxon>Eukaryota</taxon>
        <taxon>Fungi</taxon>
        <taxon>Dikarya</taxon>
        <taxon>Ascomycota</taxon>
        <taxon>Pezizomycotina</taxon>
        <taxon>Pezizomycetes</taxon>
        <taxon>Pezizales</taxon>
        <taxon>Ascobolaceae</taxon>
        <taxon>Ascobolus</taxon>
    </lineage>
</organism>
<name>A0A3N4IF59_ASCIM</name>
<sequence length="168" mass="19359">MYSYNNINNNQTLTIRPPLPITKTMPHGHRFPPGHPPDQPPKDGLDHLMDTFVNTFQTRPMYTPSQANPKPVIDPLHKRQEYHTHTKQLLEIMWPFLETWRSTRGDTSELGQWLRREQEQHVELMVMMLEEAVRDGRVLGGFDDVVGVFVGALGELREGGTGGMDCRW</sequence>
<protein>
    <submittedName>
        <fullName evidence="1">Uncharacterized protein</fullName>
    </submittedName>
</protein>
<proteinExistence type="predicted"/>
<keyword evidence="2" id="KW-1185">Reference proteome</keyword>